<gene>
    <name evidence="2" type="ORF">SAMN02745910_03446</name>
</gene>
<dbReference type="EMBL" id="FOXX01000009">
    <property type="protein sequence ID" value="SFQ78539.1"/>
    <property type="molecule type" value="Genomic_DNA"/>
</dbReference>
<organism evidence="2 3">
    <name type="scientific">Priestia endophytica DSM 13796</name>
    <dbReference type="NCBI Taxonomy" id="1121089"/>
    <lineage>
        <taxon>Bacteria</taxon>
        <taxon>Bacillati</taxon>
        <taxon>Bacillota</taxon>
        <taxon>Bacilli</taxon>
        <taxon>Bacillales</taxon>
        <taxon>Bacillaceae</taxon>
        <taxon>Priestia</taxon>
    </lineage>
</organism>
<dbReference type="InterPro" id="IPR025435">
    <property type="entry name" value="YfhD-like"/>
</dbReference>
<evidence type="ECO:0000256" key="1">
    <source>
        <dbReference type="SAM" id="MobiDB-lite"/>
    </source>
</evidence>
<feature type="compositionally biased region" description="Polar residues" evidence="1">
    <location>
        <begin position="16"/>
        <end position="25"/>
    </location>
</feature>
<keyword evidence="3" id="KW-1185">Reference proteome</keyword>
<dbReference type="RefSeq" id="WP_113715035.1">
    <property type="nucleotide sequence ID" value="NZ_FOXX01000009.1"/>
</dbReference>
<name>A0A1I6BCD5_9BACI</name>
<proteinExistence type="predicted"/>
<sequence>MTRGQSRNNKHKNKAKLSQTPSSEKLVNGEFADEITERTKMRFKRK</sequence>
<accession>A0A1I6BCD5</accession>
<dbReference type="Proteomes" id="UP000182762">
    <property type="component" value="Unassembled WGS sequence"/>
</dbReference>
<comment type="caution">
    <text evidence="2">The sequence shown here is derived from an EMBL/GenBank/DDBJ whole genome shotgun (WGS) entry which is preliminary data.</text>
</comment>
<protein>
    <submittedName>
        <fullName evidence="2">YfhD-like protein</fullName>
    </submittedName>
</protein>
<evidence type="ECO:0000313" key="3">
    <source>
        <dbReference type="Proteomes" id="UP000182762"/>
    </source>
</evidence>
<dbReference type="Pfam" id="PF14151">
    <property type="entry name" value="YfhD"/>
    <property type="match status" value="1"/>
</dbReference>
<dbReference type="GeneID" id="93713832"/>
<reference evidence="2 3" key="1">
    <citation type="submission" date="2016-10" db="EMBL/GenBank/DDBJ databases">
        <authorList>
            <person name="Varghese N."/>
            <person name="Submissions S."/>
        </authorList>
    </citation>
    <scope>NUCLEOTIDE SEQUENCE [LARGE SCALE GENOMIC DNA]</scope>
    <source>
        <strain evidence="2 3">DSM 13796</strain>
    </source>
</reference>
<feature type="region of interest" description="Disordered" evidence="1">
    <location>
        <begin position="1"/>
        <end position="46"/>
    </location>
</feature>
<evidence type="ECO:0000313" key="2">
    <source>
        <dbReference type="EMBL" id="SFQ78539.1"/>
    </source>
</evidence>